<feature type="compositionally biased region" description="Pro residues" evidence="1">
    <location>
        <begin position="618"/>
        <end position="627"/>
    </location>
</feature>
<evidence type="ECO:0000313" key="5">
    <source>
        <dbReference type="EMBL" id="CAF3759415.1"/>
    </source>
</evidence>
<reference evidence="5" key="1">
    <citation type="submission" date="2021-02" db="EMBL/GenBank/DDBJ databases">
        <authorList>
            <person name="Nowell W R."/>
        </authorList>
    </citation>
    <scope>NUCLEOTIDE SEQUENCE</scope>
</reference>
<organism evidence="5 6">
    <name type="scientific">Adineta steineri</name>
    <dbReference type="NCBI Taxonomy" id="433720"/>
    <lineage>
        <taxon>Eukaryota</taxon>
        <taxon>Metazoa</taxon>
        <taxon>Spiralia</taxon>
        <taxon>Gnathifera</taxon>
        <taxon>Rotifera</taxon>
        <taxon>Eurotatoria</taxon>
        <taxon>Bdelloidea</taxon>
        <taxon>Adinetida</taxon>
        <taxon>Adinetidae</taxon>
        <taxon>Adineta</taxon>
    </lineage>
</organism>
<evidence type="ECO:0000256" key="1">
    <source>
        <dbReference type="SAM" id="MobiDB-lite"/>
    </source>
</evidence>
<accession>A0A818Z6C0</accession>
<evidence type="ECO:0000313" key="6">
    <source>
        <dbReference type="Proteomes" id="UP000663868"/>
    </source>
</evidence>
<feature type="compositionally biased region" description="Low complexity" evidence="1">
    <location>
        <begin position="477"/>
        <end position="494"/>
    </location>
</feature>
<keyword evidence="3" id="KW-0732">Signal</keyword>
<feature type="compositionally biased region" description="Basic and acidic residues" evidence="1">
    <location>
        <begin position="555"/>
        <end position="570"/>
    </location>
</feature>
<evidence type="ECO:0000256" key="3">
    <source>
        <dbReference type="SAM" id="SignalP"/>
    </source>
</evidence>
<keyword evidence="2" id="KW-0472">Membrane</keyword>
<feature type="region of interest" description="Disordered" evidence="1">
    <location>
        <begin position="608"/>
        <end position="671"/>
    </location>
</feature>
<dbReference type="Proteomes" id="UP000663868">
    <property type="component" value="Unassembled WGS sequence"/>
</dbReference>
<feature type="region of interest" description="Disordered" evidence="1">
    <location>
        <begin position="477"/>
        <end position="497"/>
    </location>
</feature>
<feature type="compositionally biased region" description="Polar residues" evidence="1">
    <location>
        <begin position="662"/>
        <end position="671"/>
    </location>
</feature>
<dbReference type="EMBL" id="CAJNOE010001617">
    <property type="protein sequence ID" value="CAF1438109.1"/>
    <property type="molecule type" value="Genomic_DNA"/>
</dbReference>
<dbReference type="AlphaFoldDB" id="A0A818Z6C0"/>
<protein>
    <recommendedName>
        <fullName evidence="7">SUEL-type lectin domain-containing protein</fullName>
    </recommendedName>
</protein>
<dbReference type="EMBL" id="CAJOBB010000825">
    <property type="protein sequence ID" value="CAF3759415.1"/>
    <property type="molecule type" value="Genomic_DNA"/>
</dbReference>
<comment type="caution">
    <text evidence="5">The sequence shown here is derived from an EMBL/GenBank/DDBJ whole genome shotgun (WGS) entry which is preliminary data.</text>
</comment>
<feature type="signal peptide" evidence="3">
    <location>
        <begin position="1"/>
        <end position="16"/>
    </location>
</feature>
<gene>
    <name evidence="4" type="ORF">IZO911_LOCUS41639</name>
    <name evidence="5" type="ORF">KXQ929_LOCUS14710</name>
</gene>
<dbReference type="Proteomes" id="UP000663860">
    <property type="component" value="Unassembled WGS sequence"/>
</dbReference>
<keyword evidence="2" id="KW-1133">Transmembrane helix</keyword>
<evidence type="ECO:0000256" key="2">
    <source>
        <dbReference type="SAM" id="Phobius"/>
    </source>
</evidence>
<proteinExistence type="predicted"/>
<sequence length="671" mass="77061">MYIQIVIFLLFQISYAYKTNPTPWFCTDPHALDSAVEISQKLPSCRPGHVIDIEDVVYESTVDGKCSGKSLCSLHNKNALLFACNQKQICNVEIRHFRFHINSTCGSTVRFFTKYRCLPVIQEQKDYLCESSIRRPSLADIKLSCERYYRLHITLALVGISVKQQDNGIQQHFKCNKDTYWLCNHYVPDAYRNACSNQLDRGIGDYCDIRPNDRPRLKGCQYGEVSNFSLVEYSCIPGEGITDDLPRIDICSNEATEQISLTHGLLHSPNYPHPVGKYLSCKKQLHISRESRLRLFMLEKSIEYYHELNIRLLNTEPNSQRTLAKNELFDKNLTNQQNNEIVEIELKTNHVGGGNFLLYFQVDSRISEYAPSILEANRKTTDNNRRHKPLVKRDWGIVIGCIIGLLLVVCLIGTVLIIIKISKRRRAESLKYLKSDDDHRQHLNASSPDYHHRPKKTIQIEHPHLLSSSPTIISSLPNTNHRTNISSSSIVNDSTSDRESLLKQSSRINTTSTNNDNFYEEIKDHQQAINLDLGNNHYLEPKSFEDRRKFFEDTKSSPAIRDHRESEQGLRRPAPLATPEHGKRHLASVICDAPMASTETLDVGSNLIRTEQMKRPKQPPPKIPPPRMDLDHPKPSAPPLDLLQNDNFSEDIRPQHRLRQMQHPNNNKYNA</sequence>
<feature type="chain" id="PRO_5036234601" description="SUEL-type lectin domain-containing protein" evidence="3">
    <location>
        <begin position="17"/>
        <end position="671"/>
    </location>
</feature>
<dbReference type="CDD" id="cd22823">
    <property type="entry name" value="Gal_Rha_Lectin"/>
    <property type="match status" value="1"/>
</dbReference>
<keyword evidence="2" id="KW-0812">Transmembrane</keyword>
<name>A0A818Z6C0_9BILA</name>
<feature type="region of interest" description="Disordered" evidence="1">
    <location>
        <begin position="555"/>
        <end position="582"/>
    </location>
</feature>
<evidence type="ECO:0000313" key="4">
    <source>
        <dbReference type="EMBL" id="CAF1438109.1"/>
    </source>
</evidence>
<feature type="transmembrane region" description="Helical" evidence="2">
    <location>
        <begin position="395"/>
        <end position="419"/>
    </location>
</feature>
<evidence type="ECO:0008006" key="7">
    <source>
        <dbReference type="Google" id="ProtNLM"/>
    </source>
</evidence>